<keyword evidence="3" id="KW-1185">Reference proteome</keyword>
<dbReference type="VEuPathDB" id="VectorBase:AMEM21_015677"/>
<dbReference type="Proteomes" id="UP000075903">
    <property type="component" value="Unassembled WGS sequence"/>
</dbReference>
<keyword evidence="1" id="KW-0732">Signal</keyword>
<name>A0A182V280_ANOME</name>
<dbReference type="VEuPathDB" id="VectorBase:AMEM007636"/>
<proteinExistence type="predicted"/>
<feature type="chain" id="PRO_5008139043" evidence="1">
    <location>
        <begin position="21"/>
        <end position="336"/>
    </location>
</feature>
<evidence type="ECO:0000313" key="3">
    <source>
        <dbReference type="Proteomes" id="UP000075903"/>
    </source>
</evidence>
<feature type="signal peptide" evidence="1">
    <location>
        <begin position="1"/>
        <end position="20"/>
    </location>
</feature>
<accession>A0A182V280</accession>
<sequence>MVHSIRYLVLLAVSSGIAGTQQLNPFETERTILADCISTVDLKEPFDDLPTECKQSFESLLPSQENIVRFLAQFDPNVQPRVQQVLKETFVAMAQNGGGGVLTYGGYSETDTSRRVPTNIPNELRYEILHHMQGGLGGPFRVSPALRDRLHSYRNVLLKQGNYAAAYWIDRLLRRPDPPVGDGTVIGTGRKGNRLQLRTDALAEGLDDFFRILQLLGRAERFQRLEVALERVFQLGQRQPGPVLIVAEGAFRATLRQIHTVTSGSASLQSLVDLAATPNPSGTSFIDMTITPWYTGVFSVMRPMPDLATLLPYRNCCSAAGFNQILYCAYGARTKA</sequence>
<evidence type="ECO:0000256" key="1">
    <source>
        <dbReference type="SAM" id="SignalP"/>
    </source>
</evidence>
<protein>
    <submittedName>
        <fullName evidence="2">Uncharacterized protein</fullName>
    </submittedName>
</protein>
<organism evidence="2 3">
    <name type="scientific">Anopheles merus</name>
    <name type="common">Mosquito</name>
    <dbReference type="NCBI Taxonomy" id="30066"/>
    <lineage>
        <taxon>Eukaryota</taxon>
        <taxon>Metazoa</taxon>
        <taxon>Ecdysozoa</taxon>
        <taxon>Arthropoda</taxon>
        <taxon>Hexapoda</taxon>
        <taxon>Insecta</taxon>
        <taxon>Pterygota</taxon>
        <taxon>Neoptera</taxon>
        <taxon>Endopterygota</taxon>
        <taxon>Diptera</taxon>
        <taxon>Nematocera</taxon>
        <taxon>Culicoidea</taxon>
        <taxon>Culicidae</taxon>
        <taxon>Anophelinae</taxon>
        <taxon>Anopheles</taxon>
    </lineage>
</organism>
<dbReference type="EnsemblMetazoa" id="AMEM007636-RA">
    <property type="protein sequence ID" value="AMEM007636-PA"/>
    <property type="gene ID" value="AMEM007636"/>
</dbReference>
<dbReference type="AlphaFoldDB" id="A0A182V280"/>
<reference evidence="2" key="1">
    <citation type="submission" date="2020-05" db="UniProtKB">
        <authorList>
            <consortium name="EnsemblMetazoa"/>
        </authorList>
    </citation>
    <scope>IDENTIFICATION</scope>
    <source>
        <strain evidence="2">MAF</strain>
    </source>
</reference>
<evidence type="ECO:0000313" key="2">
    <source>
        <dbReference type="EnsemblMetazoa" id="AMEM007636-PA"/>
    </source>
</evidence>